<comment type="caution">
    <text evidence="2">The sequence shown here is derived from an EMBL/GenBank/DDBJ whole genome shotgun (WGS) entry which is preliminary data.</text>
</comment>
<reference evidence="2" key="2">
    <citation type="submission" date="2020-09" db="EMBL/GenBank/DDBJ databases">
        <authorList>
            <person name="Sun Q."/>
            <person name="Kim S."/>
        </authorList>
    </citation>
    <scope>NUCLEOTIDE SEQUENCE</scope>
    <source>
        <strain evidence="2">KCTC 12368</strain>
    </source>
</reference>
<evidence type="ECO:0000259" key="1">
    <source>
        <dbReference type="Pfam" id="PF13568"/>
    </source>
</evidence>
<evidence type="ECO:0000313" key="3">
    <source>
        <dbReference type="Proteomes" id="UP000619457"/>
    </source>
</evidence>
<dbReference type="RefSeq" id="WP_018472732.1">
    <property type="nucleotide sequence ID" value="NZ_BMWX01000003.1"/>
</dbReference>
<evidence type="ECO:0000313" key="2">
    <source>
        <dbReference type="EMBL" id="GGZ29522.1"/>
    </source>
</evidence>
<proteinExistence type="predicted"/>
<reference evidence="2" key="1">
    <citation type="journal article" date="2014" name="Int. J. Syst. Evol. Microbiol.">
        <title>Complete genome sequence of Corynebacterium casei LMG S-19264T (=DSM 44701T), isolated from a smear-ripened cheese.</title>
        <authorList>
            <consortium name="US DOE Joint Genome Institute (JGI-PGF)"/>
            <person name="Walter F."/>
            <person name="Albersmeier A."/>
            <person name="Kalinowski J."/>
            <person name="Ruckert C."/>
        </authorList>
    </citation>
    <scope>NUCLEOTIDE SEQUENCE</scope>
    <source>
        <strain evidence="2">KCTC 12368</strain>
    </source>
</reference>
<dbReference type="AlphaFoldDB" id="A0A918Q3K9"/>
<dbReference type="Proteomes" id="UP000619457">
    <property type="component" value="Unassembled WGS sequence"/>
</dbReference>
<gene>
    <name evidence="2" type="primary">porT</name>
    <name evidence="2" type="ORF">GCM10007049_23440</name>
</gene>
<name>A0A918Q3K9_9BACT</name>
<dbReference type="InterPro" id="IPR025665">
    <property type="entry name" value="Beta-barrel_OMP_2"/>
</dbReference>
<protein>
    <submittedName>
        <fullName evidence="2">PorT protein</fullName>
    </submittedName>
</protein>
<accession>A0A918Q3K9</accession>
<dbReference type="Pfam" id="PF13568">
    <property type="entry name" value="OMP_b-brl_2"/>
    <property type="match status" value="1"/>
</dbReference>
<feature type="domain" description="Outer membrane protein beta-barrel" evidence="1">
    <location>
        <begin position="48"/>
        <end position="234"/>
    </location>
</feature>
<dbReference type="EMBL" id="BMWX01000003">
    <property type="protein sequence ID" value="GGZ29522.1"/>
    <property type="molecule type" value="Genomic_DNA"/>
</dbReference>
<organism evidence="2 3">
    <name type="scientific">Echinicola pacifica</name>
    <dbReference type="NCBI Taxonomy" id="346377"/>
    <lineage>
        <taxon>Bacteria</taxon>
        <taxon>Pseudomonadati</taxon>
        <taxon>Bacteroidota</taxon>
        <taxon>Cytophagia</taxon>
        <taxon>Cytophagales</taxon>
        <taxon>Cyclobacteriaceae</taxon>
        <taxon>Echinicola</taxon>
    </lineage>
</organism>
<sequence length="262" mass="30320">MQTFDLWHQLNLYWRKIVLLIGFGFVFLAQAEAQNRYKPISLSGDDNQFISYGFFLAAHTSTLRLKYSNAFMDPTNPTYAHIQSIQPVFSPGFSLGFLIKMRLHDQVTLLATPKVGFYEYRTDLTYFPIENELINIGNLVNGPYSKSLITETTMVELPLLIKYKSIRFDNTRMFFVGGANPMFRTKSQDEADSDELVLNSTDIALELGMGFDFYFKFFKFSPELRFSHGMVNIYREEASNPNFAGAIEELRRKNITLYLNFQ</sequence>
<keyword evidence="3" id="KW-1185">Reference proteome</keyword>